<feature type="transmembrane region" description="Helical" evidence="7">
    <location>
        <begin position="185"/>
        <end position="206"/>
    </location>
</feature>
<reference evidence="9 10" key="1">
    <citation type="submission" date="2022-09" db="EMBL/GenBank/DDBJ databases">
        <title>Enrichment on poylsaccharides allowed isolation of novel metabolic and taxonomic groups of Haloarchaea.</title>
        <authorList>
            <person name="Sorokin D.Y."/>
            <person name="Elcheninov A.G."/>
            <person name="Khizhniak T.V."/>
            <person name="Kolganova T.V."/>
            <person name="Kublanov I.V."/>
        </authorList>
    </citation>
    <scope>NUCLEOTIDE SEQUENCE [LARGE SCALE GENOMIC DNA]</scope>
    <source>
        <strain evidence="9 10">AArc-curdl1</strain>
    </source>
</reference>
<dbReference type="AlphaFoldDB" id="A0AAP3E792"/>
<evidence type="ECO:0000256" key="2">
    <source>
        <dbReference type="ARBA" id="ARBA00022448"/>
    </source>
</evidence>
<dbReference type="Pfam" id="PF07690">
    <property type="entry name" value="MFS_1"/>
    <property type="match status" value="1"/>
</dbReference>
<keyword evidence="2" id="KW-0813">Transport</keyword>
<keyword evidence="4 7" id="KW-0812">Transmembrane</keyword>
<feature type="transmembrane region" description="Helical" evidence="7">
    <location>
        <begin position="312"/>
        <end position="341"/>
    </location>
</feature>
<evidence type="ECO:0000256" key="5">
    <source>
        <dbReference type="ARBA" id="ARBA00022989"/>
    </source>
</evidence>
<sequence length="434" mass="44045">MSDSSDSPSSRNIVIAVVASTFFVGFGGGVVFPILPNLGEVLGISAFVVGLILSANRWTRLVANAPAGVLIDRIGTRTPFVVGLAIEGVATFGYVLAIYASRPDTTLGALVGFVSPSPEVWFMVARILWGLGSALVFATAYTITADVSEADSRGTSMGVVRAGITFGFPAGLVLGGIVSELYSNSAAFILAAAFAGLASIIAYLVVPETHVEGHDSSVKPWDLEITVPAITVGLVNFGLYFAYVGVLFSTLVLYLGDASLTISTAVFGYGIEYGEQGTSGLLMAITVLMGAVFTISGGVVSDSVGARVPVLVSFLLINCLGFVVLALAGSFVTVVLGCALIGAGQGGVSGPLTALLADLTPEDRMGRAMGTNNVLGDVGGGLGPLVSLPLVGIIGFPIMYTVSAAIALGAGLVLVAGVYTHTGHVSPDVADALE</sequence>
<accession>A0AAP3E792</accession>
<comment type="caution">
    <text evidence="9">The sequence shown here is derived from an EMBL/GenBank/DDBJ whole genome shotgun (WGS) entry which is preliminary data.</text>
</comment>
<dbReference type="PANTHER" id="PTHR23517">
    <property type="entry name" value="RESISTANCE PROTEIN MDTM, PUTATIVE-RELATED-RELATED"/>
    <property type="match status" value="1"/>
</dbReference>
<dbReference type="Gene3D" id="1.20.1250.20">
    <property type="entry name" value="MFS general substrate transporter like domains"/>
    <property type="match status" value="2"/>
</dbReference>
<evidence type="ECO:0000313" key="10">
    <source>
        <dbReference type="Proteomes" id="UP001321047"/>
    </source>
</evidence>
<keyword evidence="10" id="KW-1185">Reference proteome</keyword>
<evidence type="ECO:0000259" key="8">
    <source>
        <dbReference type="PROSITE" id="PS50850"/>
    </source>
</evidence>
<evidence type="ECO:0000256" key="6">
    <source>
        <dbReference type="ARBA" id="ARBA00023136"/>
    </source>
</evidence>
<name>A0AAP3E792_9EURY</name>
<dbReference type="PROSITE" id="PS50850">
    <property type="entry name" value="MFS"/>
    <property type="match status" value="1"/>
</dbReference>
<dbReference type="InterPro" id="IPR036259">
    <property type="entry name" value="MFS_trans_sf"/>
</dbReference>
<proteinExistence type="predicted"/>
<dbReference type="InterPro" id="IPR050171">
    <property type="entry name" value="MFS_Transporters"/>
</dbReference>
<feature type="transmembrane region" description="Helical" evidence="7">
    <location>
        <begin position="227"/>
        <end position="245"/>
    </location>
</feature>
<feature type="transmembrane region" description="Helical" evidence="7">
    <location>
        <begin position="251"/>
        <end position="269"/>
    </location>
</feature>
<evidence type="ECO:0000256" key="3">
    <source>
        <dbReference type="ARBA" id="ARBA00022475"/>
    </source>
</evidence>
<feature type="transmembrane region" description="Helical" evidence="7">
    <location>
        <begin position="400"/>
        <end position="419"/>
    </location>
</feature>
<gene>
    <name evidence="9" type="ORF">OB919_08335</name>
</gene>
<comment type="subcellular location">
    <subcellularLocation>
        <location evidence="1">Cell membrane</location>
        <topology evidence="1">Multi-pass membrane protein</topology>
    </subcellularLocation>
</comment>
<feature type="transmembrane region" description="Helical" evidence="7">
    <location>
        <begin position="120"/>
        <end position="147"/>
    </location>
</feature>
<feature type="transmembrane region" description="Helical" evidence="7">
    <location>
        <begin position="159"/>
        <end position="179"/>
    </location>
</feature>
<evidence type="ECO:0000256" key="7">
    <source>
        <dbReference type="SAM" id="Phobius"/>
    </source>
</evidence>
<dbReference type="RefSeq" id="WP_342808338.1">
    <property type="nucleotide sequence ID" value="NZ_JAOPJZ010000005.1"/>
</dbReference>
<evidence type="ECO:0000256" key="1">
    <source>
        <dbReference type="ARBA" id="ARBA00004651"/>
    </source>
</evidence>
<keyword evidence="6 7" id="KW-0472">Membrane</keyword>
<dbReference type="SUPFAM" id="SSF103473">
    <property type="entry name" value="MFS general substrate transporter"/>
    <property type="match status" value="1"/>
</dbReference>
<keyword evidence="5 7" id="KW-1133">Transmembrane helix</keyword>
<evidence type="ECO:0000256" key="4">
    <source>
        <dbReference type="ARBA" id="ARBA00022692"/>
    </source>
</evidence>
<dbReference type="PANTHER" id="PTHR23517:SF3">
    <property type="entry name" value="INTEGRAL MEMBRANE TRANSPORT PROTEIN"/>
    <property type="match status" value="1"/>
</dbReference>
<dbReference type="InterPro" id="IPR020846">
    <property type="entry name" value="MFS_dom"/>
</dbReference>
<evidence type="ECO:0000313" key="9">
    <source>
        <dbReference type="EMBL" id="MCU4751989.1"/>
    </source>
</evidence>
<dbReference type="CDD" id="cd17325">
    <property type="entry name" value="MFS_MdtG_SLC18_like"/>
    <property type="match status" value="1"/>
</dbReference>
<feature type="domain" description="Major facilitator superfamily (MFS) profile" evidence="8">
    <location>
        <begin position="13"/>
        <end position="421"/>
    </location>
</feature>
<dbReference type="GO" id="GO:0022857">
    <property type="term" value="F:transmembrane transporter activity"/>
    <property type="evidence" value="ECO:0007669"/>
    <property type="project" value="InterPro"/>
</dbReference>
<feature type="transmembrane region" description="Helical" evidence="7">
    <location>
        <begin position="12"/>
        <end position="35"/>
    </location>
</feature>
<keyword evidence="3" id="KW-1003">Cell membrane</keyword>
<dbReference type="InterPro" id="IPR011701">
    <property type="entry name" value="MFS"/>
</dbReference>
<feature type="transmembrane region" description="Helical" evidence="7">
    <location>
        <begin position="80"/>
        <end position="100"/>
    </location>
</feature>
<dbReference type="Proteomes" id="UP001321047">
    <property type="component" value="Unassembled WGS sequence"/>
</dbReference>
<protein>
    <submittedName>
        <fullName evidence="9">MFS transporter</fullName>
    </submittedName>
</protein>
<feature type="transmembrane region" description="Helical" evidence="7">
    <location>
        <begin position="281"/>
        <end position="300"/>
    </location>
</feature>
<organism evidence="9 10">
    <name type="scientific">Natronosalvus hydrolyticus</name>
    <dbReference type="NCBI Taxonomy" id="2979988"/>
    <lineage>
        <taxon>Archaea</taxon>
        <taxon>Methanobacteriati</taxon>
        <taxon>Methanobacteriota</taxon>
        <taxon>Stenosarchaea group</taxon>
        <taxon>Halobacteria</taxon>
        <taxon>Halobacteriales</taxon>
        <taxon>Natrialbaceae</taxon>
        <taxon>Natronosalvus</taxon>
    </lineage>
</organism>
<feature type="transmembrane region" description="Helical" evidence="7">
    <location>
        <begin position="41"/>
        <end position="59"/>
    </location>
</feature>
<dbReference type="EMBL" id="JAOPJZ010000005">
    <property type="protein sequence ID" value="MCU4751989.1"/>
    <property type="molecule type" value="Genomic_DNA"/>
</dbReference>
<dbReference type="GO" id="GO:0005886">
    <property type="term" value="C:plasma membrane"/>
    <property type="evidence" value="ECO:0007669"/>
    <property type="project" value="UniProtKB-SubCell"/>
</dbReference>